<dbReference type="KEGG" id="kne:92181622"/>
<sequence>MSYNQTWDPVTYDDDTAGDHATAMMPDQMHPVASNYGTYPTGGYTGGLPSYHPMHSFEHNPYAQTNFIHNPYPNVDPALFGSISGQGSSFPQSTLPHTEYGASAYGASSAMTFPSAPHGSHVNDHYNSYHTVGVRGGREPPSNWKLSFAFIQAQTQVENRFSG</sequence>
<reference evidence="1 2" key="1">
    <citation type="journal article" date="2024" name="bioRxiv">
        <title>Comparative genomics of Cryptococcus and Kwoniella reveals pathogenesis evolution and contrasting karyotype dynamics via intercentromeric recombination or chromosome fusion.</title>
        <authorList>
            <person name="Coelho M.A."/>
            <person name="David-Palma M."/>
            <person name="Shea T."/>
            <person name="Bowers K."/>
            <person name="McGinley-Smith S."/>
            <person name="Mohammad A.W."/>
            <person name="Gnirke A."/>
            <person name="Yurkov A.M."/>
            <person name="Nowrousian M."/>
            <person name="Sun S."/>
            <person name="Cuomo C.A."/>
            <person name="Heitman J."/>
        </authorList>
    </citation>
    <scope>NUCLEOTIDE SEQUENCE [LARGE SCALE GENOMIC DNA]</scope>
    <source>
        <strain evidence="1 2">CBS 13917</strain>
    </source>
</reference>
<name>A0AAW0YK19_9TREE</name>
<protein>
    <submittedName>
        <fullName evidence="1">Uncharacterized protein</fullName>
    </submittedName>
</protein>
<evidence type="ECO:0000313" key="1">
    <source>
        <dbReference type="EMBL" id="KAK8850446.1"/>
    </source>
</evidence>
<proteinExistence type="predicted"/>
<evidence type="ECO:0000313" key="2">
    <source>
        <dbReference type="Proteomes" id="UP001388673"/>
    </source>
</evidence>
<accession>A0AAW0YK19</accession>
<dbReference type="Proteomes" id="UP001388673">
    <property type="component" value="Unassembled WGS sequence"/>
</dbReference>
<dbReference type="GeneID" id="92181622"/>
<dbReference type="EMBL" id="JBCAWK010000008">
    <property type="protein sequence ID" value="KAK8850446.1"/>
    <property type="molecule type" value="Genomic_DNA"/>
</dbReference>
<comment type="caution">
    <text evidence="1">The sequence shown here is derived from an EMBL/GenBank/DDBJ whole genome shotgun (WGS) entry which is preliminary data.</text>
</comment>
<organism evidence="1 2">
    <name type="scientific">Kwoniella newhampshirensis</name>
    <dbReference type="NCBI Taxonomy" id="1651941"/>
    <lineage>
        <taxon>Eukaryota</taxon>
        <taxon>Fungi</taxon>
        <taxon>Dikarya</taxon>
        <taxon>Basidiomycota</taxon>
        <taxon>Agaricomycotina</taxon>
        <taxon>Tremellomycetes</taxon>
        <taxon>Tremellales</taxon>
        <taxon>Cryptococcaceae</taxon>
        <taxon>Kwoniella</taxon>
    </lineage>
</organism>
<dbReference type="RefSeq" id="XP_066801877.1">
    <property type="nucleotide sequence ID" value="XM_066947463.1"/>
</dbReference>
<keyword evidence="2" id="KW-1185">Reference proteome</keyword>
<gene>
    <name evidence="1" type="ORF">IAR55_004364</name>
</gene>
<dbReference type="AlphaFoldDB" id="A0AAW0YK19"/>